<dbReference type="InterPro" id="IPR013785">
    <property type="entry name" value="Aldolase_TIM"/>
</dbReference>
<keyword evidence="5 9" id="KW-0028">Amino-acid biosynthesis</keyword>
<dbReference type="EMBL" id="MSZX01000001">
    <property type="protein sequence ID" value="OPA81452.1"/>
    <property type="molecule type" value="Genomic_DNA"/>
</dbReference>
<dbReference type="GO" id="GO:0000162">
    <property type="term" value="P:L-tryptophan biosynthetic process"/>
    <property type="evidence" value="ECO:0007669"/>
    <property type="project" value="UniProtKB-UniRule"/>
</dbReference>
<dbReference type="PANTHER" id="PTHR42894:SF1">
    <property type="entry name" value="N-(5'-PHOSPHORIBOSYL)ANTHRANILATE ISOMERASE"/>
    <property type="match status" value="1"/>
</dbReference>
<name>A0A1T2XNQ5_9BACL</name>
<dbReference type="RefSeq" id="WP_078497191.1">
    <property type="nucleotide sequence ID" value="NZ_MSZX01000001.1"/>
</dbReference>
<protein>
    <recommendedName>
        <fullName evidence="4 9">N-(5'-phosphoribosyl)anthranilate isomerase</fullName>
        <shortName evidence="9">PRAI</shortName>
        <ecNumber evidence="3 9">5.3.1.24</ecNumber>
    </recommendedName>
</protein>
<dbReference type="SUPFAM" id="SSF51366">
    <property type="entry name" value="Ribulose-phoshate binding barrel"/>
    <property type="match status" value="1"/>
</dbReference>
<comment type="pathway">
    <text evidence="2 9">Amino-acid biosynthesis; L-tryptophan biosynthesis; L-tryptophan from chorismate: step 3/5.</text>
</comment>
<comment type="similarity">
    <text evidence="9">Belongs to the TrpF family.</text>
</comment>
<keyword evidence="6 9" id="KW-0822">Tryptophan biosynthesis</keyword>
<proteinExistence type="inferred from homology"/>
<comment type="catalytic activity">
    <reaction evidence="1 9">
        <text>N-(5-phospho-beta-D-ribosyl)anthranilate = 1-(2-carboxyphenylamino)-1-deoxy-D-ribulose 5-phosphate</text>
        <dbReference type="Rhea" id="RHEA:21540"/>
        <dbReference type="ChEBI" id="CHEBI:18277"/>
        <dbReference type="ChEBI" id="CHEBI:58613"/>
        <dbReference type="EC" id="5.3.1.24"/>
    </reaction>
</comment>
<evidence type="ECO:0000256" key="3">
    <source>
        <dbReference type="ARBA" id="ARBA00012572"/>
    </source>
</evidence>
<gene>
    <name evidence="9" type="primary">trpF</name>
    <name evidence="11" type="ORF">BVG16_03850</name>
</gene>
<evidence type="ECO:0000256" key="6">
    <source>
        <dbReference type="ARBA" id="ARBA00022822"/>
    </source>
</evidence>
<keyword evidence="8 9" id="KW-0413">Isomerase</keyword>
<evidence type="ECO:0000313" key="12">
    <source>
        <dbReference type="Proteomes" id="UP000190188"/>
    </source>
</evidence>
<sequence length="228" mass="25079">MSAEPCTSVPTVKICGLQSVEVLKSMINLPVDQVGFVFATSKRQVRADQVAEMISFIRAQDTFRPVTVGVFVNPQLDELIDLLKIAPLDVVQLHGQESAEFCQAVKTQCAVQIYKCHSLRESSNPDSVSDSWDAYRDVIDALILDSYDPVYIGGSGKTFPWERIAPYQKWAKEAGIPLIIAGGLHPGNVHELLDRIHPDGVDVSSGVETDGVKDIVKITAFVERVKQQ</sequence>
<evidence type="ECO:0000313" key="11">
    <source>
        <dbReference type="EMBL" id="OPA81452.1"/>
    </source>
</evidence>
<evidence type="ECO:0000256" key="9">
    <source>
        <dbReference type="HAMAP-Rule" id="MF_00135"/>
    </source>
</evidence>
<feature type="domain" description="N-(5'phosphoribosyl) anthranilate isomerase (PRAI)" evidence="10">
    <location>
        <begin position="12"/>
        <end position="223"/>
    </location>
</feature>
<dbReference type="OrthoDB" id="9786954at2"/>
<comment type="caution">
    <text evidence="11">The sequence shown here is derived from an EMBL/GenBank/DDBJ whole genome shotgun (WGS) entry which is preliminary data.</text>
</comment>
<dbReference type="Pfam" id="PF00697">
    <property type="entry name" value="PRAI"/>
    <property type="match status" value="1"/>
</dbReference>
<organism evidence="11 12">
    <name type="scientific">Paenibacillus selenitireducens</name>
    <dbReference type="NCBI Taxonomy" id="1324314"/>
    <lineage>
        <taxon>Bacteria</taxon>
        <taxon>Bacillati</taxon>
        <taxon>Bacillota</taxon>
        <taxon>Bacilli</taxon>
        <taxon>Bacillales</taxon>
        <taxon>Paenibacillaceae</taxon>
        <taxon>Paenibacillus</taxon>
    </lineage>
</organism>
<evidence type="ECO:0000256" key="4">
    <source>
        <dbReference type="ARBA" id="ARBA00022272"/>
    </source>
</evidence>
<dbReference type="InterPro" id="IPR001240">
    <property type="entry name" value="PRAI_dom"/>
</dbReference>
<dbReference type="Proteomes" id="UP000190188">
    <property type="component" value="Unassembled WGS sequence"/>
</dbReference>
<dbReference type="UniPathway" id="UPA00035">
    <property type="reaction ID" value="UER00042"/>
</dbReference>
<dbReference type="HAMAP" id="MF_00135">
    <property type="entry name" value="PRAI"/>
    <property type="match status" value="1"/>
</dbReference>
<reference evidence="11 12" key="1">
    <citation type="submission" date="2017-01" db="EMBL/GenBank/DDBJ databases">
        <title>Genome analysis of Paenibacillus selenitrireducens ES3-24.</title>
        <authorList>
            <person name="Xu D."/>
            <person name="Yao R."/>
            <person name="Zheng S."/>
        </authorList>
    </citation>
    <scope>NUCLEOTIDE SEQUENCE [LARGE SCALE GENOMIC DNA]</scope>
    <source>
        <strain evidence="11 12">ES3-24</strain>
    </source>
</reference>
<dbReference type="STRING" id="1324314.BVG16_03850"/>
<dbReference type="CDD" id="cd00405">
    <property type="entry name" value="PRAI"/>
    <property type="match status" value="1"/>
</dbReference>
<accession>A0A1T2XNQ5</accession>
<evidence type="ECO:0000256" key="1">
    <source>
        <dbReference type="ARBA" id="ARBA00001164"/>
    </source>
</evidence>
<dbReference type="PANTHER" id="PTHR42894">
    <property type="entry name" value="N-(5'-PHOSPHORIBOSYL)ANTHRANILATE ISOMERASE"/>
    <property type="match status" value="1"/>
</dbReference>
<dbReference type="AlphaFoldDB" id="A0A1T2XNQ5"/>
<evidence type="ECO:0000256" key="7">
    <source>
        <dbReference type="ARBA" id="ARBA00023141"/>
    </source>
</evidence>
<dbReference type="EC" id="5.3.1.24" evidence="3 9"/>
<dbReference type="InterPro" id="IPR011060">
    <property type="entry name" value="RibuloseP-bd_barrel"/>
</dbReference>
<dbReference type="Gene3D" id="3.20.20.70">
    <property type="entry name" value="Aldolase class I"/>
    <property type="match status" value="1"/>
</dbReference>
<evidence type="ECO:0000256" key="2">
    <source>
        <dbReference type="ARBA" id="ARBA00004664"/>
    </source>
</evidence>
<evidence type="ECO:0000256" key="5">
    <source>
        <dbReference type="ARBA" id="ARBA00022605"/>
    </source>
</evidence>
<dbReference type="GO" id="GO:0004640">
    <property type="term" value="F:phosphoribosylanthranilate isomerase activity"/>
    <property type="evidence" value="ECO:0007669"/>
    <property type="project" value="UniProtKB-UniRule"/>
</dbReference>
<evidence type="ECO:0000259" key="10">
    <source>
        <dbReference type="Pfam" id="PF00697"/>
    </source>
</evidence>
<dbReference type="InterPro" id="IPR044643">
    <property type="entry name" value="TrpF_fam"/>
</dbReference>
<evidence type="ECO:0000256" key="8">
    <source>
        <dbReference type="ARBA" id="ARBA00023235"/>
    </source>
</evidence>
<keyword evidence="7 9" id="KW-0057">Aromatic amino acid biosynthesis</keyword>
<keyword evidence="12" id="KW-1185">Reference proteome</keyword>